<keyword evidence="4" id="KW-0997">Cell inner membrane</keyword>
<dbReference type="GO" id="GO:0005886">
    <property type="term" value="C:plasma membrane"/>
    <property type="evidence" value="ECO:0007669"/>
    <property type="project" value="UniProtKB-SubCell"/>
</dbReference>
<evidence type="ECO:0000256" key="7">
    <source>
        <dbReference type="ARBA" id="ARBA00023136"/>
    </source>
</evidence>
<dbReference type="PANTHER" id="PTHR30574">
    <property type="entry name" value="INNER MEMBRANE PROTEIN YEDE"/>
    <property type="match status" value="1"/>
</dbReference>
<feature type="transmembrane region" description="Helical" evidence="8">
    <location>
        <begin position="105"/>
        <end position="123"/>
    </location>
</feature>
<evidence type="ECO:0000256" key="2">
    <source>
        <dbReference type="ARBA" id="ARBA00022448"/>
    </source>
</evidence>
<dbReference type="AlphaFoldDB" id="A0A3B0Y7V4"/>
<evidence type="ECO:0000256" key="1">
    <source>
        <dbReference type="ARBA" id="ARBA00004429"/>
    </source>
</evidence>
<feature type="transmembrane region" description="Helical" evidence="8">
    <location>
        <begin position="183"/>
        <end position="205"/>
    </location>
</feature>
<gene>
    <name evidence="9" type="ORF">MNBD_GAMMA12-3977</name>
</gene>
<keyword evidence="5 8" id="KW-0812">Transmembrane</keyword>
<protein>
    <submittedName>
        <fullName evidence="9">Uncharacterized protein</fullName>
    </submittedName>
</protein>
<sequence>MSPYLPWWVTAILLAAITLGFYLTLHRTLGVSGFWTRVVVPGLSGGESEVDELFRKNPKMLNDALMAATVAEFGKEEVAKYISSRHGSTDISPATALTPRVPRSALIMFLIMLIIGGVIGGMVQNKVGFQLTLGEVHTKLFGSGFATPIMLFFGGLMVGFGTQMSGGCTTGHGLSGFSRFVPSSMVATMIFFTSAIIFSMIASFFGGL</sequence>
<keyword evidence="6 8" id="KW-1133">Transmembrane helix</keyword>
<keyword evidence="7 8" id="KW-0472">Membrane</keyword>
<evidence type="ECO:0000256" key="6">
    <source>
        <dbReference type="ARBA" id="ARBA00022989"/>
    </source>
</evidence>
<keyword evidence="3" id="KW-1003">Cell membrane</keyword>
<dbReference type="InterPro" id="IPR007272">
    <property type="entry name" value="Sulf_transp_TsuA/YedE"/>
</dbReference>
<feature type="transmembrane region" description="Helical" evidence="8">
    <location>
        <begin position="6"/>
        <end position="25"/>
    </location>
</feature>
<accession>A0A3B0Y7V4</accession>
<evidence type="ECO:0000256" key="4">
    <source>
        <dbReference type="ARBA" id="ARBA00022519"/>
    </source>
</evidence>
<dbReference type="EMBL" id="UOFL01000021">
    <property type="protein sequence ID" value="VAW71432.1"/>
    <property type="molecule type" value="Genomic_DNA"/>
</dbReference>
<reference evidence="9" key="1">
    <citation type="submission" date="2018-06" db="EMBL/GenBank/DDBJ databases">
        <authorList>
            <person name="Zhirakovskaya E."/>
        </authorList>
    </citation>
    <scope>NUCLEOTIDE SEQUENCE</scope>
</reference>
<evidence type="ECO:0000256" key="3">
    <source>
        <dbReference type="ARBA" id="ARBA00022475"/>
    </source>
</evidence>
<comment type="subcellular location">
    <subcellularLocation>
        <location evidence="1">Cell inner membrane</location>
        <topology evidence="1">Multi-pass membrane protein</topology>
    </subcellularLocation>
</comment>
<proteinExistence type="predicted"/>
<dbReference type="PANTHER" id="PTHR30574:SF1">
    <property type="entry name" value="SULPHUR TRANSPORT DOMAIN-CONTAINING PROTEIN"/>
    <property type="match status" value="1"/>
</dbReference>
<name>A0A3B0Y7V4_9ZZZZ</name>
<evidence type="ECO:0000256" key="5">
    <source>
        <dbReference type="ARBA" id="ARBA00022692"/>
    </source>
</evidence>
<keyword evidence="2" id="KW-0813">Transport</keyword>
<evidence type="ECO:0000313" key="9">
    <source>
        <dbReference type="EMBL" id="VAW71432.1"/>
    </source>
</evidence>
<evidence type="ECO:0000256" key="8">
    <source>
        <dbReference type="SAM" id="Phobius"/>
    </source>
</evidence>
<organism evidence="9">
    <name type="scientific">hydrothermal vent metagenome</name>
    <dbReference type="NCBI Taxonomy" id="652676"/>
    <lineage>
        <taxon>unclassified sequences</taxon>
        <taxon>metagenomes</taxon>
        <taxon>ecological metagenomes</taxon>
    </lineage>
</organism>
<feature type="transmembrane region" description="Helical" evidence="8">
    <location>
        <begin position="143"/>
        <end position="162"/>
    </location>
</feature>
<dbReference type="Pfam" id="PF04143">
    <property type="entry name" value="Sulf_transp"/>
    <property type="match status" value="1"/>
</dbReference>